<evidence type="ECO:0000256" key="3">
    <source>
        <dbReference type="ARBA" id="ARBA00022989"/>
    </source>
</evidence>
<dbReference type="Proteomes" id="UP000531251">
    <property type="component" value="Unassembled WGS sequence"/>
</dbReference>
<keyword evidence="3 5" id="KW-1133">Transmembrane helix</keyword>
<accession>A0A7X6BDR9</accession>
<reference evidence="6 7" key="1">
    <citation type="submission" date="2020-03" db="EMBL/GenBank/DDBJ databases">
        <title>Genomic Encyclopedia of Type Strains, Phase IV (KMG-IV): sequencing the most valuable type-strain genomes for metagenomic binning, comparative biology and taxonomic classification.</title>
        <authorList>
            <person name="Goeker M."/>
        </authorList>
    </citation>
    <scope>NUCLEOTIDE SEQUENCE [LARGE SCALE GENOMIC DNA]</scope>
    <source>
        <strain evidence="6 7">DSM 7225</strain>
    </source>
</reference>
<evidence type="ECO:0000256" key="5">
    <source>
        <dbReference type="SAM" id="Phobius"/>
    </source>
</evidence>
<evidence type="ECO:0000256" key="4">
    <source>
        <dbReference type="ARBA" id="ARBA00023136"/>
    </source>
</evidence>
<evidence type="ECO:0000256" key="1">
    <source>
        <dbReference type="ARBA" id="ARBA00004141"/>
    </source>
</evidence>
<evidence type="ECO:0000313" key="7">
    <source>
        <dbReference type="Proteomes" id="UP000531251"/>
    </source>
</evidence>
<dbReference type="GO" id="GO:0016020">
    <property type="term" value="C:membrane"/>
    <property type="evidence" value="ECO:0007669"/>
    <property type="project" value="UniProtKB-SubCell"/>
</dbReference>
<proteinExistence type="predicted"/>
<organism evidence="6 7">
    <name type="scientific">Sphingomonas trueperi</name>
    <dbReference type="NCBI Taxonomy" id="53317"/>
    <lineage>
        <taxon>Bacteria</taxon>
        <taxon>Pseudomonadati</taxon>
        <taxon>Pseudomonadota</taxon>
        <taxon>Alphaproteobacteria</taxon>
        <taxon>Sphingomonadales</taxon>
        <taxon>Sphingomonadaceae</taxon>
        <taxon>Sphingomonas</taxon>
    </lineage>
</organism>
<evidence type="ECO:0000256" key="2">
    <source>
        <dbReference type="ARBA" id="ARBA00022692"/>
    </source>
</evidence>
<name>A0A7X6BDR9_9SPHN</name>
<dbReference type="Pfam" id="PF07681">
    <property type="entry name" value="DoxX"/>
    <property type="match status" value="1"/>
</dbReference>
<comment type="caution">
    <text evidence="6">The sequence shown here is derived from an EMBL/GenBank/DDBJ whole genome shotgun (WGS) entry which is preliminary data.</text>
</comment>
<feature type="transmembrane region" description="Helical" evidence="5">
    <location>
        <begin position="50"/>
        <end position="68"/>
    </location>
</feature>
<keyword evidence="7" id="KW-1185">Reference proteome</keyword>
<protein>
    <submittedName>
        <fullName evidence="6">Transmembrane protein</fullName>
    </submittedName>
</protein>
<feature type="transmembrane region" description="Helical" evidence="5">
    <location>
        <begin position="106"/>
        <end position="127"/>
    </location>
</feature>
<comment type="subcellular location">
    <subcellularLocation>
        <location evidence="1">Membrane</location>
        <topology evidence="1">Multi-pass membrane protein</topology>
    </subcellularLocation>
</comment>
<gene>
    <name evidence="6" type="ORF">GGR89_002522</name>
</gene>
<dbReference type="AlphaFoldDB" id="A0A7X6BDR9"/>
<sequence>MTKLLRAPAMACLARTLLTLPFWVSGVSKLLFFDAGVVEMARAGLEPAVAFNIATIVVQLAGSALIILDRGAWLGAGALGSFTALTILLVHRFWAIADEPFRTIALHVSTEHLGLIGGLLCVAVLAVRQEQPDRARHKPPAHGRPEVRR</sequence>
<dbReference type="EMBL" id="JAATJB010000007">
    <property type="protein sequence ID" value="NJB98191.1"/>
    <property type="molecule type" value="Genomic_DNA"/>
</dbReference>
<keyword evidence="2 5" id="KW-0812">Transmembrane</keyword>
<dbReference type="RefSeq" id="WP_125976744.1">
    <property type="nucleotide sequence ID" value="NZ_BAAADY010000003.1"/>
</dbReference>
<feature type="transmembrane region" description="Helical" evidence="5">
    <location>
        <begin position="73"/>
        <end position="94"/>
    </location>
</feature>
<evidence type="ECO:0000313" key="6">
    <source>
        <dbReference type="EMBL" id="NJB98191.1"/>
    </source>
</evidence>
<dbReference type="InterPro" id="IPR032808">
    <property type="entry name" value="DoxX"/>
</dbReference>
<keyword evidence="4 5" id="KW-0472">Membrane</keyword>